<dbReference type="Pfam" id="PF09754">
    <property type="entry name" value="PAC2"/>
    <property type="match status" value="1"/>
</dbReference>
<protein>
    <recommendedName>
        <fullName evidence="1">Proteasome assembly chaperone 2</fullName>
    </recommendedName>
</protein>
<gene>
    <name evidence="4" type="ORF">PTSG_01347</name>
</gene>
<name>F2U030_SALR5</name>
<evidence type="ECO:0000256" key="3">
    <source>
        <dbReference type="ARBA" id="ARBA00025745"/>
    </source>
</evidence>
<dbReference type="GO" id="GO:0005634">
    <property type="term" value="C:nucleus"/>
    <property type="evidence" value="ECO:0007669"/>
    <property type="project" value="TreeGrafter"/>
</dbReference>
<evidence type="ECO:0000313" key="5">
    <source>
        <dbReference type="Proteomes" id="UP000007799"/>
    </source>
</evidence>
<reference evidence="4" key="1">
    <citation type="submission" date="2009-08" db="EMBL/GenBank/DDBJ databases">
        <title>Annotation of Salpingoeca rosetta.</title>
        <authorList>
            <consortium name="The Broad Institute Genome Sequencing Platform"/>
            <person name="Russ C."/>
            <person name="Cuomo C."/>
            <person name="Burger G."/>
            <person name="Gray M.W."/>
            <person name="Holland P.W.H."/>
            <person name="King N."/>
            <person name="Lang F.B.F."/>
            <person name="Roger A.J."/>
            <person name="Ruiz-Trillo I."/>
            <person name="Young S.K."/>
            <person name="Zeng Q."/>
            <person name="Gargeya S."/>
            <person name="Alvarado L."/>
            <person name="Berlin A."/>
            <person name="Chapman S.B."/>
            <person name="Chen Z."/>
            <person name="Freedman E."/>
            <person name="Gellesch M."/>
            <person name="Goldberg J."/>
            <person name="Griggs A."/>
            <person name="Gujja S."/>
            <person name="Heilman E."/>
            <person name="Heiman D."/>
            <person name="Howarth C."/>
            <person name="Mehta T."/>
            <person name="Neiman D."/>
            <person name="Pearson M."/>
            <person name="Roberts A."/>
            <person name="Saif S."/>
            <person name="Shea T."/>
            <person name="Shenoy N."/>
            <person name="Sisk P."/>
            <person name="Stolte C."/>
            <person name="Sykes S."/>
            <person name="White J."/>
            <person name="Yandava C."/>
            <person name="Haas B."/>
            <person name="Nusbaum C."/>
            <person name="Birren B."/>
        </authorList>
    </citation>
    <scope>NUCLEOTIDE SEQUENCE [LARGE SCALE GENOMIC DNA]</scope>
    <source>
        <strain evidence="4">ATCC 50818</strain>
    </source>
</reference>
<dbReference type="InterPro" id="IPR019151">
    <property type="entry name" value="Proteasome_assmbl_chaperone_2"/>
</dbReference>
<dbReference type="STRING" id="946362.F2U030"/>
<dbReference type="PANTHER" id="PTHR12970">
    <property type="entry name" value="PROTEASOME ASSEMBLY CHAPERONE 2"/>
    <property type="match status" value="1"/>
</dbReference>
<dbReference type="FunCoup" id="F2U030">
    <property type="interactions" value="1465"/>
</dbReference>
<dbReference type="RefSeq" id="XP_004997319.1">
    <property type="nucleotide sequence ID" value="XM_004997262.1"/>
</dbReference>
<dbReference type="InParanoid" id="F2U030"/>
<dbReference type="EMBL" id="GL832958">
    <property type="protein sequence ID" value="EGD80758.1"/>
    <property type="molecule type" value="Genomic_DNA"/>
</dbReference>
<dbReference type="GO" id="GO:0005829">
    <property type="term" value="C:cytosol"/>
    <property type="evidence" value="ECO:0007669"/>
    <property type="project" value="TreeGrafter"/>
</dbReference>
<keyword evidence="2" id="KW-0143">Chaperone</keyword>
<dbReference type="eggNOG" id="KOG3112">
    <property type="taxonomic scope" value="Eukaryota"/>
</dbReference>
<accession>F2U030</accession>
<dbReference type="InterPro" id="IPR016562">
    <property type="entry name" value="Proteasome_assmbl_chp_2_euk"/>
</dbReference>
<comment type="similarity">
    <text evidence="3">Belongs to the PSMG2 family.</text>
</comment>
<dbReference type="AlphaFoldDB" id="F2U030"/>
<dbReference type="PANTHER" id="PTHR12970:SF1">
    <property type="entry name" value="PROTEASOME ASSEMBLY CHAPERONE 2"/>
    <property type="match status" value="1"/>
</dbReference>
<organism evidence="5">
    <name type="scientific">Salpingoeca rosetta (strain ATCC 50818 / BSB-021)</name>
    <dbReference type="NCBI Taxonomy" id="946362"/>
    <lineage>
        <taxon>Eukaryota</taxon>
        <taxon>Choanoflagellata</taxon>
        <taxon>Craspedida</taxon>
        <taxon>Salpingoecidae</taxon>
        <taxon>Salpingoeca</taxon>
    </lineage>
</organism>
<dbReference type="Gene3D" id="3.40.50.10900">
    <property type="entry name" value="PAC-like subunit"/>
    <property type="match status" value="1"/>
</dbReference>
<dbReference type="GO" id="GO:0043248">
    <property type="term" value="P:proteasome assembly"/>
    <property type="evidence" value="ECO:0007669"/>
    <property type="project" value="TreeGrafter"/>
</dbReference>
<dbReference type="InterPro" id="IPR038389">
    <property type="entry name" value="PSMG2_sf"/>
</dbReference>
<dbReference type="KEGG" id="sre:PTSG_01347"/>
<evidence type="ECO:0000313" key="4">
    <source>
        <dbReference type="EMBL" id="EGD80758.1"/>
    </source>
</evidence>
<proteinExistence type="inferred from homology"/>
<sequence length="226" mass="24709">METKVALGEEVAGYTLVVPSVSIGNTAQLAVDLLTETFEYQVETQARHNAVLPFAGPKDEGASNAIVTEMQVHVSHTHKLVVLQIRSAIARQRREEFVQDLFKWIQSKSFGRTLLLTSTDAMHRIDSQLEGSPLRALSTTDDSSTYAPLKTLELHTDSALPNSVFLPGGGFARQLFLNALEVDLPMTLVSIFTGPGDNTMQAHMLGLRVPSSWKLLFGRGFGPGLF</sequence>
<dbReference type="GeneID" id="16077916"/>
<dbReference type="OrthoDB" id="10260712at2759"/>
<keyword evidence="5" id="KW-1185">Reference proteome</keyword>
<evidence type="ECO:0000256" key="2">
    <source>
        <dbReference type="ARBA" id="ARBA00023186"/>
    </source>
</evidence>
<evidence type="ECO:0000256" key="1">
    <source>
        <dbReference type="ARBA" id="ARBA00019186"/>
    </source>
</evidence>
<dbReference type="Proteomes" id="UP000007799">
    <property type="component" value="Unassembled WGS sequence"/>
</dbReference>